<dbReference type="AlphaFoldDB" id="A0A0F9GKN0"/>
<evidence type="ECO:0000313" key="1">
    <source>
        <dbReference type="EMBL" id="KKL91046.1"/>
    </source>
</evidence>
<accession>A0A0F9GKN0</accession>
<comment type="caution">
    <text evidence="1">The sequence shown here is derived from an EMBL/GenBank/DDBJ whole genome shotgun (WGS) entry which is preliminary data.</text>
</comment>
<evidence type="ECO:0008006" key="2">
    <source>
        <dbReference type="Google" id="ProtNLM"/>
    </source>
</evidence>
<organism evidence="1">
    <name type="scientific">marine sediment metagenome</name>
    <dbReference type="NCBI Taxonomy" id="412755"/>
    <lineage>
        <taxon>unclassified sequences</taxon>
        <taxon>metagenomes</taxon>
        <taxon>ecological metagenomes</taxon>
    </lineage>
</organism>
<sequence>MDESDLRAYQKYLKEALSLAITLSKNKNPTIYELGHYLVDNILSKFCMVIAKRNDRDDLIFKNGKSGYTHNFDFLYKNIIEKFYPELPEYELIVKKYHADR</sequence>
<name>A0A0F9GKN0_9ZZZZ</name>
<gene>
    <name evidence="1" type="ORF">LCGC14_1898620</name>
</gene>
<protein>
    <recommendedName>
        <fullName evidence="2">HEPN domain-containing protein</fullName>
    </recommendedName>
</protein>
<reference evidence="1" key="1">
    <citation type="journal article" date="2015" name="Nature">
        <title>Complex archaea that bridge the gap between prokaryotes and eukaryotes.</title>
        <authorList>
            <person name="Spang A."/>
            <person name="Saw J.H."/>
            <person name="Jorgensen S.L."/>
            <person name="Zaremba-Niedzwiedzka K."/>
            <person name="Martijn J."/>
            <person name="Lind A.E."/>
            <person name="van Eijk R."/>
            <person name="Schleper C."/>
            <person name="Guy L."/>
            <person name="Ettema T.J."/>
        </authorList>
    </citation>
    <scope>NUCLEOTIDE SEQUENCE</scope>
</reference>
<proteinExistence type="predicted"/>
<dbReference type="EMBL" id="LAZR01019840">
    <property type="protein sequence ID" value="KKL91046.1"/>
    <property type="molecule type" value="Genomic_DNA"/>
</dbReference>